<dbReference type="Proteomes" id="UP000464389">
    <property type="component" value="Chromosome"/>
</dbReference>
<evidence type="ECO:0000313" key="7">
    <source>
        <dbReference type="Proteomes" id="UP000464389"/>
    </source>
</evidence>
<feature type="domain" description="AprE-like beta-barrel" evidence="5">
    <location>
        <begin position="224"/>
        <end position="311"/>
    </location>
</feature>
<dbReference type="EMBL" id="CP048108">
    <property type="protein sequence ID" value="QHS46917.1"/>
    <property type="molecule type" value="Genomic_DNA"/>
</dbReference>
<keyword evidence="2" id="KW-0812">Transmembrane</keyword>
<keyword evidence="4" id="KW-0472">Membrane</keyword>
<evidence type="ECO:0000256" key="4">
    <source>
        <dbReference type="ARBA" id="ARBA00023136"/>
    </source>
</evidence>
<dbReference type="GO" id="GO:0016020">
    <property type="term" value="C:membrane"/>
    <property type="evidence" value="ECO:0007669"/>
    <property type="project" value="UniProtKB-SubCell"/>
</dbReference>
<dbReference type="AlphaFoldDB" id="A0A6P1UZ50"/>
<dbReference type="RefSeq" id="WP_162121965.1">
    <property type="nucleotide sequence ID" value="NZ_CP048108.1"/>
</dbReference>
<keyword evidence="3" id="KW-1133">Transmembrane helix</keyword>
<dbReference type="Gene3D" id="2.40.30.170">
    <property type="match status" value="1"/>
</dbReference>
<gene>
    <name evidence="6" type="ORF">GW952_15540</name>
</gene>
<evidence type="ECO:0000313" key="6">
    <source>
        <dbReference type="EMBL" id="QHS46917.1"/>
    </source>
</evidence>
<dbReference type="InterPro" id="IPR058982">
    <property type="entry name" value="Beta-barrel_AprE"/>
</dbReference>
<dbReference type="PRINTS" id="PR01490">
    <property type="entry name" value="RTXTOXIND"/>
</dbReference>
<accession>A0A6P1UZ50</accession>
<evidence type="ECO:0000259" key="5">
    <source>
        <dbReference type="Pfam" id="PF26002"/>
    </source>
</evidence>
<protein>
    <submittedName>
        <fullName evidence="6">HlyD family efflux transporter periplasmic adaptor subunit</fullName>
    </submittedName>
</protein>
<sequence>MSIIENNIESCQKNLQMLSRITDIDYNKLLKTDFVKFEKTNNEIEEKVAIGKLIKLRDTVNQIEGDIELIRSSINENQTKKKQYETEKNYLNTVLVKNNKILKSGALSEVEMSEIKKNFDSAILSVEYEQNKIESLLKNIKVKENLITHEIDLYNLEINTQVYNEKLRLNDLKIQRNILNDRLKHEYVFSNFTGYIDDIEKGLNYGFIEAGDDFAKIVPSNESLLLDVLIPVRDSGFISKGDKAVIKLDSYPYTRYGVIYGKVKHIFTDSKVIDGESYFSIYIELLSKNINIDHKSFELKTGLTASVDILNGKRRIIYYFIEPIIDNIKNSLKER</sequence>
<evidence type="ECO:0000256" key="1">
    <source>
        <dbReference type="ARBA" id="ARBA00004167"/>
    </source>
</evidence>
<evidence type="ECO:0000256" key="3">
    <source>
        <dbReference type="ARBA" id="ARBA00022989"/>
    </source>
</evidence>
<dbReference type="Pfam" id="PF26002">
    <property type="entry name" value="Beta-barrel_AprE"/>
    <property type="match status" value="1"/>
</dbReference>
<dbReference type="PANTHER" id="PTHR30386:SF26">
    <property type="entry name" value="TRANSPORT PROTEIN COMB"/>
    <property type="match status" value="1"/>
</dbReference>
<name>A0A6P1UZ50_9ENTR</name>
<evidence type="ECO:0000256" key="2">
    <source>
        <dbReference type="ARBA" id="ARBA00022692"/>
    </source>
</evidence>
<dbReference type="PANTHER" id="PTHR30386">
    <property type="entry name" value="MEMBRANE FUSION SUBUNIT OF EMRAB-TOLC MULTIDRUG EFFLUX PUMP"/>
    <property type="match status" value="1"/>
</dbReference>
<reference evidence="6 7" key="1">
    <citation type="submission" date="2020-01" db="EMBL/GenBank/DDBJ databases">
        <title>Bactrocera dorsalis gut bacteria genome.</title>
        <authorList>
            <person name="Zhang H."/>
            <person name="Cai Z."/>
        </authorList>
    </citation>
    <scope>NUCLEOTIDE SEQUENCE [LARGE SCALE GENOMIC DNA]</scope>
    <source>
        <strain evidence="6 7">BD177</strain>
    </source>
</reference>
<proteinExistence type="predicted"/>
<dbReference type="InterPro" id="IPR050739">
    <property type="entry name" value="MFP"/>
</dbReference>
<comment type="subcellular location">
    <subcellularLocation>
        <location evidence="1">Membrane</location>
        <topology evidence="1">Single-pass membrane protein</topology>
    </subcellularLocation>
</comment>
<organism evidence="6 7">
    <name type="scientific">Klebsiella michiganensis</name>
    <dbReference type="NCBI Taxonomy" id="1134687"/>
    <lineage>
        <taxon>Bacteria</taxon>
        <taxon>Pseudomonadati</taxon>
        <taxon>Pseudomonadota</taxon>
        <taxon>Gammaproteobacteria</taxon>
        <taxon>Enterobacterales</taxon>
        <taxon>Enterobacteriaceae</taxon>
        <taxon>Klebsiella/Raoultella group</taxon>
        <taxon>Klebsiella</taxon>
    </lineage>
</organism>